<organism evidence="2 3">
    <name type="scientific">Anas platyrhynchos</name>
    <name type="common">Mallard</name>
    <name type="synonym">Anas boschas</name>
    <dbReference type="NCBI Taxonomy" id="8839"/>
    <lineage>
        <taxon>Eukaryota</taxon>
        <taxon>Metazoa</taxon>
        <taxon>Chordata</taxon>
        <taxon>Craniata</taxon>
        <taxon>Vertebrata</taxon>
        <taxon>Euteleostomi</taxon>
        <taxon>Archelosauria</taxon>
        <taxon>Archosauria</taxon>
        <taxon>Dinosauria</taxon>
        <taxon>Saurischia</taxon>
        <taxon>Theropoda</taxon>
        <taxon>Coelurosauria</taxon>
        <taxon>Aves</taxon>
        <taxon>Neognathae</taxon>
        <taxon>Galloanserae</taxon>
        <taxon>Anseriformes</taxon>
        <taxon>Anatidae</taxon>
        <taxon>Anatinae</taxon>
        <taxon>Anas</taxon>
    </lineage>
</organism>
<accession>R0JV03</accession>
<sequence>MLRAVARDGSRSKNRPPSAPRCPLQCPKACPLPEEGQQEGKAPFSGLAGGRQEGPSLRALANGAVPLPGKDSVFLRAEFLQLNKAPHTSTAHTILLSRDQ</sequence>
<dbReference type="AlphaFoldDB" id="R0JV03"/>
<evidence type="ECO:0000313" key="2">
    <source>
        <dbReference type="EMBL" id="EOB01037.1"/>
    </source>
</evidence>
<name>R0JV03_ANAPL</name>
<reference evidence="3" key="1">
    <citation type="journal article" date="2013" name="Nat. Genet.">
        <title>The duck genome and transcriptome provide insight into an avian influenza virus reservoir species.</title>
        <authorList>
            <person name="Huang Y."/>
            <person name="Li Y."/>
            <person name="Burt D.W."/>
            <person name="Chen H."/>
            <person name="Zhang Y."/>
            <person name="Qian W."/>
            <person name="Kim H."/>
            <person name="Gan S."/>
            <person name="Zhao Y."/>
            <person name="Li J."/>
            <person name="Yi K."/>
            <person name="Feng H."/>
            <person name="Zhu P."/>
            <person name="Li B."/>
            <person name="Liu Q."/>
            <person name="Fairley S."/>
            <person name="Magor K.E."/>
            <person name="Du Z."/>
            <person name="Hu X."/>
            <person name="Goodman L."/>
            <person name="Tafer H."/>
            <person name="Vignal A."/>
            <person name="Lee T."/>
            <person name="Kim K.W."/>
            <person name="Sheng Z."/>
            <person name="An Y."/>
            <person name="Searle S."/>
            <person name="Herrero J."/>
            <person name="Groenen M.A."/>
            <person name="Crooijmans R.P."/>
            <person name="Faraut T."/>
            <person name="Cai Q."/>
            <person name="Webster R.G."/>
            <person name="Aldridge J.R."/>
            <person name="Warren W.C."/>
            <person name="Bartschat S."/>
            <person name="Kehr S."/>
            <person name="Marz M."/>
            <person name="Stadler P.F."/>
            <person name="Smith J."/>
            <person name="Kraus R.H."/>
            <person name="Zhao Y."/>
            <person name="Ren L."/>
            <person name="Fei J."/>
            <person name="Morisson M."/>
            <person name="Kaiser P."/>
            <person name="Griffin D.K."/>
            <person name="Rao M."/>
            <person name="Pitel F."/>
            <person name="Wang J."/>
            <person name="Li N."/>
        </authorList>
    </citation>
    <scope>NUCLEOTIDE SEQUENCE [LARGE SCALE GENOMIC DNA]</scope>
</reference>
<proteinExistence type="predicted"/>
<dbReference type="EMBL" id="KB743139">
    <property type="protein sequence ID" value="EOB01037.1"/>
    <property type="molecule type" value="Genomic_DNA"/>
</dbReference>
<gene>
    <name evidence="2" type="ORF">Anapl_00354</name>
</gene>
<keyword evidence="3" id="KW-1185">Reference proteome</keyword>
<evidence type="ECO:0000256" key="1">
    <source>
        <dbReference type="SAM" id="MobiDB-lite"/>
    </source>
</evidence>
<feature type="compositionally biased region" description="Basic and acidic residues" evidence="1">
    <location>
        <begin position="1"/>
        <end position="11"/>
    </location>
</feature>
<dbReference type="Proteomes" id="UP000296049">
    <property type="component" value="Unassembled WGS sequence"/>
</dbReference>
<feature type="region of interest" description="Disordered" evidence="1">
    <location>
        <begin position="1"/>
        <end position="55"/>
    </location>
</feature>
<evidence type="ECO:0000313" key="3">
    <source>
        <dbReference type="Proteomes" id="UP000296049"/>
    </source>
</evidence>
<protein>
    <submittedName>
        <fullName evidence="2">Uncharacterized protein</fullName>
    </submittedName>
</protein>